<dbReference type="InterPro" id="IPR010994">
    <property type="entry name" value="RuvA_2-like"/>
</dbReference>
<dbReference type="GO" id="GO:0015627">
    <property type="term" value="C:type II protein secretion system complex"/>
    <property type="evidence" value="ECO:0007669"/>
    <property type="project" value="TreeGrafter"/>
</dbReference>
<evidence type="ECO:0000313" key="5">
    <source>
        <dbReference type="Proteomes" id="UP000526734"/>
    </source>
</evidence>
<comment type="caution">
    <text evidence="4">The sequence shown here is derived from an EMBL/GenBank/DDBJ whole genome shotgun (WGS) entry which is preliminary data.</text>
</comment>
<dbReference type="SMART" id="SM00278">
    <property type="entry name" value="HhH1"/>
    <property type="match status" value="2"/>
</dbReference>
<dbReference type="Gene3D" id="1.10.150.320">
    <property type="entry name" value="Photosystem II 12 kDa extrinsic protein"/>
    <property type="match status" value="1"/>
</dbReference>
<dbReference type="InterPro" id="IPR003583">
    <property type="entry name" value="Hlx-hairpin-Hlx_DNA-bd_motif"/>
</dbReference>
<feature type="domain" description="Helix-hairpin-helix DNA-binding motif class 1" evidence="3">
    <location>
        <begin position="254"/>
        <end position="273"/>
    </location>
</feature>
<protein>
    <submittedName>
        <fullName evidence="4">ComEA family DNA-binding protein</fullName>
    </submittedName>
</protein>
<dbReference type="GO" id="GO:0015628">
    <property type="term" value="P:protein secretion by the type II secretion system"/>
    <property type="evidence" value="ECO:0007669"/>
    <property type="project" value="TreeGrafter"/>
</dbReference>
<dbReference type="PANTHER" id="PTHR21180:SF32">
    <property type="entry name" value="ENDONUCLEASE_EXONUCLEASE_PHOSPHATASE FAMILY DOMAIN-CONTAINING PROTEIN 1"/>
    <property type="match status" value="1"/>
</dbReference>
<gene>
    <name evidence="4" type="ORF">H4281_29570</name>
</gene>
<dbReference type="InterPro" id="IPR051675">
    <property type="entry name" value="Endo/Exo/Phosphatase_dom_1"/>
</dbReference>
<dbReference type="EMBL" id="JACGZW010000010">
    <property type="protein sequence ID" value="MBB1157314.1"/>
    <property type="molecule type" value="Genomic_DNA"/>
</dbReference>
<name>A0A7W3W1W3_9PSEU</name>
<feature type="region of interest" description="Disordered" evidence="1">
    <location>
        <begin position="1"/>
        <end position="60"/>
    </location>
</feature>
<evidence type="ECO:0000313" key="4">
    <source>
        <dbReference type="EMBL" id="MBB1157314.1"/>
    </source>
</evidence>
<dbReference type="InterPro" id="IPR004509">
    <property type="entry name" value="Competence_ComEA_HhH"/>
</dbReference>
<feature type="transmembrane region" description="Helical" evidence="2">
    <location>
        <begin position="94"/>
        <end position="114"/>
    </location>
</feature>
<sequence>MPHSRTAGSKAGLSADSSPLLGGPSADGAPLVRPPGRKARLSALADSPTPPESPLPGGKLVRSWLPEHTEHRLARRWLPGSTGLPGFLGRRGMIFALALLAAAAVIAGGLAIFGRSPAAEVAPPLPAARAQVPHASKTNENLVISVVGHVRSPGLVTVPAGSRVADALRAAGGANPGVDLTALNLARKLTDGEQVAVGVPAAQAAPAGSGAAASKVDLNSATADQLDSLPGVGEVTARRITDWRTQHGGFSSVEQLRDVDGIGQSKFEKLREQVTVG</sequence>
<dbReference type="Proteomes" id="UP000526734">
    <property type="component" value="Unassembled WGS sequence"/>
</dbReference>
<organism evidence="4 5">
    <name type="scientific">Amycolatopsis dendrobii</name>
    <dbReference type="NCBI Taxonomy" id="2760662"/>
    <lineage>
        <taxon>Bacteria</taxon>
        <taxon>Bacillati</taxon>
        <taxon>Actinomycetota</taxon>
        <taxon>Actinomycetes</taxon>
        <taxon>Pseudonocardiales</taxon>
        <taxon>Pseudonocardiaceae</taxon>
        <taxon>Amycolatopsis</taxon>
    </lineage>
</organism>
<evidence type="ECO:0000259" key="3">
    <source>
        <dbReference type="SMART" id="SM00278"/>
    </source>
</evidence>
<keyword evidence="2" id="KW-1133">Transmembrane helix</keyword>
<reference evidence="4 5" key="1">
    <citation type="submission" date="2020-08" db="EMBL/GenBank/DDBJ databases">
        <title>Amycolatopsis sp. nov. DR6-1 isolated from Dendrobium heterocarpum.</title>
        <authorList>
            <person name="Tedsree N."/>
            <person name="Kuncharoen N."/>
            <person name="Likhitwitayawuid K."/>
            <person name="Tanasupawat S."/>
        </authorList>
    </citation>
    <scope>NUCLEOTIDE SEQUENCE [LARGE SCALE GENOMIC DNA]</scope>
    <source>
        <strain evidence="4 5">DR6-1</strain>
    </source>
</reference>
<accession>A0A7W3W1W3</accession>
<dbReference type="InterPro" id="IPR019554">
    <property type="entry name" value="Soluble_ligand-bd"/>
</dbReference>
<dbReference type="Pfam" id="PF10531">
    <property type="entry name" value="SLBB"/>
    <property type="match status" value="1"/>
</dbReference>
<dbReference type="NCBIfam" id="TIGR00426">
    <property type="entry name" value="competence protein ComEA helix-hairpin-helix repeat region"/>
    <property type="match status" value="1"/>
</dbReference>
<keyword evidence="4" id="KW-0238">DNA-binding</keyword>
<evidence type="ECO:0000256" key="1">
    <source>
        <dbReference type="SAM" id="MobiDB-lite"/>
    </source>
</evidence>
<dbReference type="GO" id="GO:0003677">
    <property type="term" value="F:DNA binding"/>
    <property type="evidence" value="ECO:0007669"/>
    <property type="project" value="UniProtKB-KW"/>
</dbReference>
<keyword evidence="2" id="KW-0812">Transmembrane</keyword>
<dbReference type="PANTHER" id="PTHR21180">
    <property type="entry name" value="ENDONUCLEASE/EXONUCLEASE/PHOSPHATASE FAMILY DOMAIN-CONTAINING PROTEIN 1"/>
    <property type="match status" value="1"/>
</dbReference>
<feature type="domain" description="Helix-hairpin-helix DNA-binding motif class 1" evidence="3">
    <location>
        <begin position="224"/>
        <end position="243"/>
    </location>
</feature>
<dbReference type="SUPFAM" id="SSF47781">
    <property type="entry name" value="RuvA domain 2-like"/>
    <property type="match status" value="1"/>
</dbReference>
<proteinExistence type="predicted"/>
<dbReference type="AlphaFoldDB" id="A0A7W3W1W3"/>
<dbReference type="Pfam" id="PF12836">
    <property type="entry name" value="HHH_3"/>
    <property type="match status" value="1"/>
</dbReference>
<evidence type="ECO:0000256" key="2">
    <source>
        <dbReference type="SAM" id="Phobius"/>
    </source>
</evidence>
<dbReference type="GO" id="GO:0006281">
    <property type="term" value="P:DNA repair"/>
    <property type="evidence" value="ECO:0007669"/>
    <property type="project" value="InterPro"/>
</dbReference>
<keyword evidence="2" id="KW-0472">Membrane</keyword>
<keyword evidence="5" id="KW-1185">Reference proteome</keyword>